<protein>
    <submittedName>
        <fullName evidence="3">PEGA domain protein</fullName>
    </submittedName>
</protein>
<dbReference type="EMBL" id="LGFG01000156">
    <property type="protein sequence ID" value="KUK22461.1"/>
    <property type="molecule type" value="Genomic_DNA"/>
</dbReference>
<dbReference type="PATRIC" id="fig|93930.3.peg.481"/>
<feature type="domain" description="PEGA" evidence="1">
    <location>
        <begin position="247"/>
        <end position="313"/>
    </location>
</feature>
<evidence type="ECO:0000313" key="3">
    <source>
        <dbReference type="EMBL" id="KUK22461.1"/>
    </source>
</evidence>
<feature type="domain" description="PEGA" evidence="1">
    <location>
        <begin position="179"/>
        <end position="244"/>
    </location>
</feature>
<dbReference type="AlphaFoldDB" id="A0A117L2B7"/>
<reference evidence="3 4" key="1">
    <citation type="journal article" date="2015" name="MBio">
        <title>Genome-Resolved Metagenomic Analysis Reveals Roles for Candidate Phyla and Other Microbial Community Members in Biogeochemical Transformations in Oil Reservoirs.</title>
        <authorList>
            <person name="Hu P."/>
            <person name="Tom L."/>
            <person name="Singh A."/>
            <person name="Thomas B.C."/>
            <person name="Baker B.J."/>
            <person name="Piceno Y.M."/>
            <person name="Andersen G.L."/>
            <person name="Banfield J.F."/>
        </authorList>
    </citation>
    <scope>NUCLEOTIDE SEQUENCE [LARGE SCALE GENOMIC DNA]</scope>
    <source>
        <strain evidence="3">46_26</strain>
    </source>
</reference>
<dbReference type="InterPro" id="IPR025493">
    <property type="entry name" value="DUF4384"/>
</dbReference>
<dbReference type="Proteomes" id="UP000058636">
    <property type="component" value="Unassembled WGS sequence"/>
</dbReference>
<dbReference type="SUPFAM" id="SSF49452">
    <property type="entry name" value="Starch-binding domain-like"/>
    <property type="match status" value="1"/>
</dbReference>
<feature type="domain" description="PEGA" evidence="1">
    <location>
        <begin position="315"/>
        <end position="384"/>
    </location>
</feature>
<name>A0A117L2B7_9THEM</name>
<evidence type="ECO:0000313" key="4">
    <source>
        <dbReference type="Proteomes" id="UP000058636"/>
    </source>
</evidence>
<accession>A0A117L2B7</accession>
<feature type="domain" description="PEGA" evidence="1">
    <location>
        <begin position="389"/>
        <end position="447"/>
    </location>
</feature>
<comment type="caution">
    <text evidence="3">The sequence shown here is derived from an EMBL/GenBank/DDBJ whole genome shotgun (WGS) entry which is preliminary data.</text>
</comment>
<dbReference type="Pfam" id="PF14326">
    <property type="entry name" value="DUF4384"/>
    <property type="match status" value="1"/>
</dbReference>
<dbReference type="Gene3D" id="2.60.40.1120">
    <property type="entry name" value="Carboxypeptidase-like, regulatory domain"/>
    <property type="match status" value="1"/>
</dbReference>
<proteinExistence type="predicted"/>
<organism evidence="3 4">
    <name type="scientific">Thermotoga petrophila</name>
    <dbReference type="NCBI Taxonomy" id="93929"/>
    <lineage>
        <taxon>Bacteria</taxon>
        <taxon>Thermotogati</taxon>
        <taxon>Thermotogota</taxon>
        <taxon>Thermotogae</taxon>
        <taxon>Thermotogales</taxon>
        <taxon>Thermotogaceae</taxon>
        <taxon>Thermotoga</taxon>
    </lineage>
</organism>
<dbReference type="Pfam" id="PF08308">
    <property type="entry name" value="PEGA"/>
    <property type="match status" value="4"/>
</dbReference>
<gene>
    <name evidence="3" type="ORF">XD57_1436</name>
</gene>
<dbReference type="InterPro" id="IPR013784">
    <property type="entry name" value="Carb-bd-like_fold"/>
</dbReference>
<evidence type="ECO:0000259" key="1">
    <source>
        <dbReference type="Pfam" id="PF08308"/>
    </source>
</evidence>
<evidence type="ECO:0000259" key="2">
    <source>
        <dbReference type="Pfam" id="PF14326"/>
    </source>
</evidence>
<dbReference type="PANTHER" id="PTHR36194">
    <property type="entry name" value="S-LAYER-LIKE PROTEIN"/>
    <property type="match status" value="1"/>
</dbReference>
<dbReference type="InterPro" id="IPR013229">
    <property type="entry name" value="PEGA"/>
</dbReference>
<sequence>MRRYVFLLLILVSMVAFSFDAKSIIIVPERPYFTVDVWLNKPEGSVYEVGERMEIFVKSSRDAYILVYDINAQGKVTLIFPNKYESDNFVRANEIKKIPSKSTYSLRVSPPYGKEYIQVIASTRPIPIFNQLKELGTAQAFPTLSDNVEEYVQNKLKPYLTGEWVSDLTYFYVGRAPAFGTLIVDSTPPGMTVYIDGSYKGKTPVTVSVDEGTHYVTVYFENYTFYKEVHVGRDQTVKVIATLPLAQLSLSSSPSGASVYLNGVYQGKTPLTLNLSPGNYTVTFRKEGYREETRNITLSAGETRSVYVTLKPAQSSLKLRTDPSGVDVYIDGRYVGTTDQNGLNLILDPGTYEIKLEKEGYETDRFTVNFGPGEEKEIFRKLEKRVVFSEVRIETDPSRATIYLNGYYHGETPITLYIQAGTYEITIVKPGYRTIVKTITFDDEEEYFKFIMNRIE</sequence>
<dbReference type="PANTHER" id="PTHR36194:SF1">
    <property type="entry name" value="S-LAYER-LIKE PROTEIN"/>
    <property type="match status" value="1"/>
</dbReference>
<dbReference type="GO" id="GO:0030246">
    <property type="term" value="F:carbohydrate binding"/>
    <property type="evidence" value="ECO:0007669"/>
    <property type="project" value="InterPro"/>
</dbReference>
<feature type="domain" description="DUF4384" evidence="2">
    <location>
        <begin position="46"/>
        <end position="125"/>
    </location>
</feature>